<organism evidence="1 2">
    <name type="scientific">Cohnella hongkongensis</name>
    <dbReference type="NCBI Taxonomy" id="178337"/>
    <lineage>
        <taxon>Bacteria</taxon>
        <taxon>Bacillati</taxon>
        <taxon>Bacillota</taxon>
        <taxon>Bacilli</taxon>
        <taxon>Bacillales</taxon>
        <taxon>Paenibacillaceae</taxon>
        <taxon>Cohnella</taxon>
    </lineage>
</organism>
<sequence>MEFRELKLKVIKRNIENLRNEMILAYVKNGADMRNSRVLEISQLLDEQLNRYEKCRKPARTSSKGHAFVYRPRRAKNFSVHS</sequence>
<protein>
    <submittedName>
        <fullName evidence="1">Spo0E family sporulation regulatory protein-aspartic acid phosphatase</fullName>
    </submittedName>
</protein>
<dbReference type="Gene3D" id="4.10.280.10">
    <property type="entry name" value="Helix-loop-helix DNA-binding domain"/>
    <property type="match status" value="1"/>
</dbReference>
<evidence type="ECO:0000313" key="2">
    <source>
        <dbReference type="Proteomes" id="UP001596028"/>
    </source>
</evidence>
<dbReference type="InterPro" id="IPR037208">
    <property type="entry name" value="Spo0E-like_sf"/>
</dbReference>
<gene>
    <name evidence="1" type="ORF">ACFO3S_02145</name>
</gene>
<dbReference type="InterPro" id="IPR036638">
    <property type="entry name" value="HLH_DNA-bd_sf"/>
</dbReference>
<dbReference type="SUPFAM" id="SSF140500">
    <property type="entry name" value="BAS1536-like"/>
    <property type="match status" value="1"/>
</dbReference>
<dbReference type="InterPro" id="IPR018540">
    <property type="entry name" value="Spo0E-like"/>
</dbReference>
<keyword evidence="2" id="KW-1185">Reference proteome</keyword>
<proteinExistence type="predicted"/>
<dbReference type="Proteomes" id="UP001596028">
    <property type="component" value="Unassembled WGS sequence"/>
</dbReference>
<dbReference type="RefSeq" id="WP_378091736.1">
    <property type="nucleotide sequence ID" value="NZ_JBHSEP010000001.1"/>
</dbReference>
<dbReference type="Pfam" id="PF09388">
    <property type="entry name" value="SpoOE-like"/>
    <property type="match status" value="1"/>
</dbReference>
<name>A0ABV9F5V6_9BACL</name>
<evidence type="ECO:0000313" key="1">
    <source>
        <dbReference type="EMBL" id="MFC4597027.1"/>
    </source>
</evidence>
<reference evidence="2" key="1">
    <citation type="journal article" date="2019" name="Int. J. Syst. Evol. Microbiol.">
        <title>The Global Catalogue of Microorganisms (GCM) 10K type strain sequencing project: providing services to taxonomists for standard genome sequencing and annotation.</title>
        <authorList>
            <consortium name="The Broad Institute Genomics Platform"/>
            <consortium name="The Broad Institute Genome Sequencing Center for Infectious Disease"/>
            <person name="Wu L."/>
            <person name="Ma J."/>
        </authorList>
    </citation>
    <scope>NUCLEOTIDE SEQUENCE [LARGE SCALE GENOMIC DNA]</scope>
    <source>
        <strain evidence="2">CCUG 49571</strain>
    </source>
</reference>
<accession>A0ABV9F5V6</accession>
<dbReference type="EMBL" id="JBHSEP010000001">
    <property type="protein sequence ID" value="MFC4597027.1"/>
    <property type="molecule type" value="Genomic_DNA"/>
</dbReference>
<comment type="caution">
    <text evidence="1">The sequence shown here is derived from an EMBL/GenBank/DDBJ whole genome shotgun (WGS) entry which is preliminary data.</text>
</comment>